<feature type="non-terminal residue" evidence="1">
    <location>
        <position position="141"/>
    </location>
</feature>
<name>X6NYK4_RETFI</name>
<protein>
    <submittedName>
        <fullName evidence="1">Uncharacterized protein</fullName>
    </submittedName>
</protein>
<dbReference type="EMBL" id="ASPP01005206">
    <property type="protein sequence ID" value="ETO30963.1"/>
    <property type="molecule type" value="Genomic_DNA"/>
</dbReference>
<gene>
    <name evidence="1" type="ORF">RFI_06151</name>
</gene>
<proteinExistence type="predicted"/>
<evidence type="ECO:0000313" key="2">
    <source>
        <dbReference type="Proteomes" id="UP000023152"/>
    </source>
</evidence>
<sequence>MYTYLFFLSFAYSYTYARFQKKEIKFYFFFVKYVFKNKDQNEMIRQMCDHLNTVGPLMEWIKSESKKLSKDPQLKTEKTGKHELPNVEDVISKNSQHLASIGSLQKSLSCNASFQMADIIMKKMVSHIKKKKGGGNGDTIP</sequence>
<reference evidence="1 2" key="1">
    <citation type="journal article" date="2013" name="Curr. Biol.">
        <title>The Genome of the Foraminiferan Reticulomyxa filosa.</title>
        <authorList>
            <person name="Glockner G."/>
            <person name="Hulsmann N."/>
            <person name="Schleicher M."/>
            <person name="Noegel A.A."/>
            <person name="Eichinger L."/>
            <person name="Gallinger C."/>
            <person name="Pawlowski J."/>
            <person name="Sierra R."/>
            <person name="Euteneuer U."/>
            <person name="Pillet L."/>
            <person name="Moustafa A."/>
            <person name="Platzer M."/>
            <person name="Groth M."/>
            <person name="Szafranski K."/>
            <person name="Schliwa M."/>
        </authorList>
    </citation>
    <scope>NUCLEOTIDE SEQUENCE [LARGE SCALE GENOMIC DNA]</scope>
</reference>
<comment type="caution">
    <text evidence="1">The sequence shown here is derived from an EMBL/GenBank/DDBJ whole genome shotgun (WGS) entry which is preliminary data.</text>
</comment>
<organism evidence="1 2">
    <name type="scientific">Reticulomyxa filosa</name>
    <dbReference type="NCBI Taxonomy" id="46433"/>
    <lineage>
        <taxon>Eukaryota</taxon>
        <taxon>Sar</taxon>
        <taxon>Rhizaria</taxon>
        <taxon>Retaria</taxon>
        <taxon>Foraminifera</taxon>
        <taxon>Monothalamids</taxon>
        <taxon>Reticulomyxidae</taxon>
        <taxon>Reticulomyxa</taxon>
    </lineage>
</organism>
<keyword evidence="2" id="KW-1185">Reference proteome</keyword>
<evidence type="ECO:0000313" key="1">
    <source>
        <dbReference type="EMBL" id="ETO30963.1"/>
    </source>
</evidence>
<dbReference type="AlphaFoldDB" id="X6NYK4"/>
<dbReference type="Proteomes" id="UP000023152">
    <property type="component" value="Unassembled WGS sequence"/>
</dbReference>
<accession>X6NYK4</accession>